<evidence type="ECO:0000256" key="5">
    <source>
        <dbReference type="SAM" id="Phobius"/>
    </source>
</evidence>
<dbReference type="Pfam" id="PF00496">
    <property type="entry name" value="SBP_bac_5"/>
    <property type="match status" value="1"/>
</dbReference>
<dbReference type="EMBL" id="BAABGL010000033">
    <property type="protein sequence ID" value="GAA4394636.1"/>
    <property type="molecule type" value="Genomic_DNA"/>
</dbReference>
<name>A0ABP8JQG6_9MICO</name>
<evidence type="ECO:0000256" key="1">
    <source>
        <dbReference type="ARBA" id="ARBA00004193"/>
    </source>
</evidence>
<dbReference type="RefSeq" id="WP_295689631.1">
    <property type="nucleotide sequence ID" value="NZ_BAABGL010000033.1"/>
</dbReference>
<keyword evidence="9" id="KW-1185">Reference proteome</keyword>
<keyword evidence="5" id="KW-0812">Transmembrane</keyword>
<feature type="domain" description="Solute-binding protein family 5" evidence="7">
    <location>
        <begin position="97"/>
        <end position="468"/>
    </location>
</feature>
<keyword evidence="4 6" id="KW-0732">Signal</keyword>
<evidence type="ECO:0000313" key="8">
    <source>
        <dbReference type="EMBL" id="GAA4394636.1"/>
    </source>
</evidence>
<comment type="similarity">
    <text evidence="2">Belongs to the bacterial solute-binding protein 5 family.</text>
</comment>
<dbReference type="InterPro" id="IPR039424">
    <property type="entry name" value="SBP_5"/>
</dbReference>
<organism evidence="8 9">
    <name type="scientific">Brevibacterium pityocampae</name>
    <dbReference type="NCBI Taxonomy" id="506594"/>
    <lineage>
        <taxon>Bacteria</taxon>
        <taxon>Bacillati</taxon>
        <taxon>Actinomycetota</taxon>
        <taxon>Actinomycetes</taxon>
        <taxon>Micrococcales</taxon>
        <taxon>Brevibacteriaceae</taxon>
        <taxon>Brevibacterium</taxon>
    </lineage>
</organism>
<keyword evidence="3" id="KW-0813">Transport</keyword>
<reference evidence="9" key="1">
    <citation type="journal article" date="2019" name="Int. J. Syst. Evol. Microbiol.">
        <title>The Global Catalogue of Microorganisms (GCM) 10K type strain sequencing project: providing services to taxonomists for standard genome sequencing and annotation.</title>
        <authorList>
            <consortium name="The Broad Institute Genomics Platform"/>
            <consortium name="The Broad Institute Genome Sequencing Center for Infectious Disease"/>
            <person name="Wu L."/>
            <person name="Ma J."/>
        </authorList>
    </citation>
    <scope>NUCLEOTIDE SEQUENCE [LARGE SCALE GENOMIC DNA]</scope>
    <source>
        <strain evidence="9">JCM 17808</strain>
    </source>
</reference>
<keyword evidence="5" id="KW-0472">Membrane</keyword>
<dbReference type="Gene3D" id="3.10.105.10">
    <property type="entry name" value="Dipeptide-binding Protein, Domain 3"/>
    <property type="match status" value="1"/>
</dbReference>
<comment type="subcellular location">
    <subcellularLocation>
        <location evidence="1">Cell membrane</location>
        <topology evidence="1">Lipid-anchor</topology>
    </subcellularLocation>
</comment>
<evidence type="ECO:0000256" key="2">
    <source>
        <dbReference type="ARBA" id="ARBA00005695"/>
    </source>
</evidence>
<evidence type="ECO:0000256" key="4">
    <source>
        <dbReference type="ARBA" id="ARBA00022729"/>
    </source>
</evidence>
<feature type="signal peptide" evidence="6">
    <location>
        <begin position="1"/>
        <end position="36"/>
    </location>
</feature>
<dbReference type="SUPFAM" id="SSF53850">
    <property type="entry name" value="Periplasmic binding protein-like II"/>
    <property type="match status" value="1"/>
</dbReference>
<evidence type="ECO:0000259" key="7">
    <source>
        <dbReference type="Pfam" id="PF00496"/>
    </source>
</evidence>
<sequence>MTMSRIRFPRLPRMVTAVAAATVLALAPGVAPIASAATEESTEGAIDAPAEEKTLRIATAGQIDSFNPFTTIYLTSTGINRYVYENLVQYDAKDGSPTEGLAESWETSEDGMTWTFTLREGMKWSDDEPITAEDVVYTYTQMMEDPAGMGAANGSLVQNFDTVEAPDDSTVVITLTEPQAPNPGTEIPVVPEHVWSAKEDAVGDPGDTDVVGSGPFVLESYEPNQSITLKANPNFWRGAPQIDTIQYIYYTNSDAQVQALRSGEVDFITGLTPEQVTALEGADNVEINAGTGRRYTSISINSGAETPEGESYGTGNEALTDVAVRQALRQGIDIDTLREQVMQGYADPATSFIPSAFPKWHLPEDDEAILEHDVEAAKQTLEDAGWTEGADGIREKDGEKLSLRLLVDSASQPEQAIGEFLGPWLADLGVELEVEASDADTISSRTLAGDYDMYITGWSINPDPDYQLGINTCASRPDAEGNGPSSQDGYCNPEFDELYAQQHTELDEGAREELVREALRLNYTDTAQIALWYPQALEAYRSDRFDGFTTQPEADGMIAGQAGYWGFYTVEPVSGESGGESGGLGTGAWIGIGIAVLAGVGVVIFALTRRKSADDRA</sequence>
<comment type="caution">
    <text evidence="8">The sequence shown here is derived from an EMBL/GenBank/DDBJ whole genome shotgun (WGS) entry which is preliminary data.</text>
</comment>
<dbReference type="InterPro" id="IPR030678">
    <property type="entry name" value="Peptide/Ni-bd"/>
</dbReference>
<gene>
    <name evidence="8" type="ORF">GCM10023167_24280</name>
</gene>
<evidence type="ECO:0000256" key="6">
    <source>
        <dbReference type="SAM" id="SignalP"/>
    </source>
</evidence>
<dbReference type="InterPro" id="IPR000914">
    <property type="entry name" value="SBP_5_dom"/>
</dbReference>
<dbReference type="PANTHER" id="PTHR30290">
    <property type="entry name" value="PERIPLASMIC BINDING COMPONENT OF ABC TRANSPORTER"/>
    <property type="match status" value="1"/>
</dbReference>
<accession>A0ABP8JQG6</accession>
<dbReference type="CDD" id="cd00995">
    <property type="entry name" value="PBP2_NikA_DppA_OppA_like"/>
    <property type="match status" value="1"/>
</dbReference>
<dbReference type="InterPro" id="IPR023765">
    <property type="entry name" value="SBP_5_CS"/>
</dbReference>
<proteinExistence type="inferred from homology"/>
<dbReference type="PIRSF" id="PIRSF002741">
    <property type="entry name" value="MppA"/>
    <property type="match status" value="1"/>
</dbReference>
<protein>
    <submittedName>
        <fullName evidence="8">ABC transporter substrate-binding protein</fullName>
    </submittedName>
</protein>
<dbReference type="PROSITE" id="PS01040">
    <property type="entry name" value="SBP_BACTERIAL_5"/>
    <property type="match status" value="1"/>
</dbReference>
<feature type="chain" id="PRO_5045866710" evidence="6">
    <location>
        <begin position="37"/>
        <end position="617"/>
    </location>
</feature>
<dbReference type="Proteomes" id="UP001500642">
    <property type="component" value="Unassembled WGS sequence"/>
</dbReference>
<evidence type="ECO:0000313" key="9">
    <source>
        <dbReference type="Proteomes" id="UP001500642"/>
    </source>
</evidence>
<dbReference type="PANTHER" id="PTHR30290:SF10">
    <property type="entry name" value="PERIPLASMIC OLIGOPEPTIDE-BINDING PROTEIN-RELATED"/>
    <property type="match status" value="1"/>
</dbReference>
<keyword evidence="5" id="KW-1133">Transmembrane helix</keyword>
<evidence type="ECO:0000256" key="3">
    <source>
        <dbReference type="ARBA" id="ARBA00022448"/>
    </source>
</evidence>
<feature type="transmembrane region" description="Helical" evidence="5">
    <location>
        <begin position="587"/>
        <end position="607"/>
    </location>
</feature>
<dbReference type="Gene3D" id="3.40.190.10">
    <property type="entry name" value="Periplasmic binding protein-like II"/>
    <property type="match status" value="1"/>
</dbReference>